<reference evidence="1 2" key="1">
    <citation type="submission" date="2019-09" db="EMBL/GenBank/DDBJ databases">
        <title>Non-baumannii Acinetobacter spp. carrying blaNDM-1 isolated in China.</title>
        <authorList>
            <person name="Cui C."/>
            <person name="Chen C."/>
            <person name="Sun J."/>
            <person name="Liu Y."/>
        </authorList>
    </citation>
    <scope>NUCLEOTIDE SEQUENCE [LARGE SCALE GENOMIC DNA]</scope>
    <source>
        <strain evidence="1 2">B18</strain>
    </source>
</reference>
<protein>
    <submittedName>
        <fullName evidence="1">Uncharacterized protein</fullName>
    </submittedName>
</protein>
<sequence length="61" mass="6908">MSMKQLHIGQSVQLANMEQIIFTIKKINADGSYEIEAQLDVQNVLNYGHVSPEMLRHINPA</sequence>
<proteinExistence type="predicted"/>
<evidence type="ECO:0000313" key="1">
    <source>
        <dbReference type="EMBL" id="QIC69613.1"/>
    </source>
</evidence>
<dbReference type="EMBL" id="CP044455">
    <property type="protein sequence ID" value="QIC69613.1"/>
    <property type="molecule type" value="Genomic_DNA"/>
</dbReference>
<dbReference type="AlphaFoldDB" id="A0A6C0Y0A2"/>
<dbReference type="Proteomes" id="UP000503440">
    <property type="component" value="Chromosome"/>
</dbReference>
<organism evidence="1 2">
    <name type="scientific">Acinetobacter indicus</name>
    <dbReference type="NCBI Taxonomy" id="756892"/>
    <lineage>
        <taxon>Bacteria</taxon>
        <taxon>Pseudomonadati</taxon>
        <taxon>Pseudomonadota</taxon>
        <taxon>Gammaproteobacteria</taxon>
        <taxon>Moraxellales</taxon>
        <taxon>Moraxellaceae</taxon>
        <taxon>Acinetobacter</taxon>
    </lineage>
</organism>
<accession>A0A6C0Y0A2</accession>
<gene>
    <name evidence="1" type="ORF">FSC09_03950</name>
</gene>
<evidence type="ECO:0000313" key="2">
    <source>
        <dbReference type="Proteomes" id="UP000503440"/>
    </source>
</evidence>
<name>A0A6C0Y0A2_9GAMM</name>